<dbReference type="EMBL" id="CP036526">
    <property type="protein sequence ID" value="QDT10502.1"/>
    <property type="molecule type" value="Genomic_DNA"/>
</dbReference>
<name>A0A517NTR8_9BACT</name>
<keyword evidence="3" id="KW-1185">Reference proteome</keyword>
<evidence type="ECO:0000313" key="3">
    <source>
        <dbReference type="Proteomes" id="UP000319817"/>
    </source>
</evidence>
<sequence>MHSFLDEATPDNANSLFDSMPPDAQDAVLHHLGGIRRDYWSGIGTIGVVPYDPDAETTEDRAARFLKTIEVVLSSKQRKTSE</sequence>
<dbReference type="RefSeq" id="WP_145418108.1">
    <property type="nucleotide sequence ID" value="NZ_CP036526.1"/>
</dbReference>
<evidence type="ECO:0000256" key="1">
    <source>
        <dbReference type="SAM" id="MobiDB-lite"/>
    </source>
</evidence>
<dbReference type="Proteomes" id="UP000319817">
    <property type="component" value="Chromosome"/>
</dbReference>
<gene>
    <name evidence="2" type="ORF">K239x_24590</name>
</gene>
<organism evidence="2 3">
    <name type="scientific">Stieleria marina</name>
    <dbReference type="NCBI Taxonomy" id="1930275"/>
    <lineage>
        <taxon>Bacteria</taxon>
        <taxon>Pseudomonadati</taxon>
        <taxon>Planctomycetota</taxon>
        <taxon>Planctomycetia</taxon>
        <taxon>Pirellulales</taxon>
        <taxon>Pirellulaceae</taxon>
        <taxon>Stieleria</taxon>
    </lineage>
</organism>
<dbReference type="AlphaFoldDB" id="A0A517NTR8"/>
<protein>
    <submittedName>
        <fullName evidence="2">Uncharacterized protein</fullName>
    </submittedName>
</protein>
<evidence type="ECO:0000313" key="2">
    <source>
        <dbReference type="EMBL" id="QDT10502.1"/>
    </source>
</evidence>
<reference evidence="2 3" key="1">
    <citation type="submission" date="2019-02" db="EMBL/GenBank/DDBJ databases">
        <title>Deep-cultivation of Planctomycetes and their phenomic and genomic characterization uncovers novel biology.</title>
        <authorList>
            <person name="Wiegand S."/>
            <person name="Jogler M."/>
            <person name="Boedeker C."/>
            <person name="Pinto D."/>
            <person name="Vollmers J."/>
            <person name="Rivas-Marin E."/>
            <person name="Kohn T."/>
            <person name="Peeters S.H."/>
            <person name="Heuer A."/>
            <person name="Rast P."/>
            <person name="Oberbeckmann S."/>
            <person name="Bunk B."/>
            <person name="Jeske O."/>
            <person name="Meyerdierks A."/>
            <person name="Storesund J.E."/>
            <person name="Kallscheuer N."/>
            <person name="Luecker S."/>
            <person name="Lage O.M."/>
            <person name="Pohl T."/>
            <person name="Merkel B.J."/>
            <person name="Hornburger P."/>
            <person name="Mueller R.-W."/>
            <person name="Bruemmer F."/>
            <person name="Labrenz M."/>
            <person name="Spormann A.M."/>
            <person name="Op den Camp H."/>
            <person name="Overmann J."/>
            <person name="Amann R."/>
            <person name="Jetten M.S.M."/>
            <person name="Mascher T."/>
            <person name="Medema M.H."/>
            <person name="Devos D.P."/>
            <person name="Kaster A.-K."/>
            <person name="Ovreas L."/>
            <person name="Rohde M."/>
            <person name="Galperin M.Y."/>
            <person name="Jogler C."/>
        </authorList>
    </citation>
    <scope>NUCLEOTIDE SEQUENCE [LARGE SCALE GENOMIC DNA]</scope>
    <source>
        <strain evidence="2 3">K23_9</strain>
    </source>
</reference>
<feature type="region of interest" description="Disordered" evidence="1">
    <location>
        <begin position="1"/>
        <end position="21"/>
    </location>
</feature>
<proteinExistence type="predicted"/>
<accession>A0A517NTR8</accession>